<dbReference type="EMBL" id="MLYO01000015">
    <property type="protein sequence ID" value="OIK06440.1"/>
    <property type="molecule type" value="Genomic_DNA"/>
</dbReference>
<comment type="caution">
    <text evidence="1">The sequence shown here is derived from an EMBL/GenBank/DDBJ whole genome shotgun (WGS) entry which is preliminary data.</text>
</comment>
<sequence>MAAGPEGQAGGRWDAASWTSYPIDREVADLHTVADAAGVGDFVLAGYSGMAAMAGSLVPFTERAKGLMAGGLPLLAGNAYWGMPRV</sequence>
<evidence type="ECO:0000313" key="1">
    <source>
        <dbReference type="EMBL" id="OIK06440.1"/>
    </source>
</evidence>
<gene>
    <name evidence="1" type="ORF">BIV23_08680</name>
</gene>
<dbReference type="Proteomes" id="UP000179642">
    <property type="component" value="Unassembled WGS sequence"/>
</dbReference>
<accession>A0A1S2QJU8</accession>
<dbReference type="AlphaFoldDB" id="A0A1S2QJU8"/>
<name>A0A1S2QJU8_9ACTN</name>
<dbReference type="OrthoDB" id="3525678at2"/>
<evidence type="ECO:0000313" key="2">
    <source>
        <dbReference type="Proteomes" id="UP000179642"/>
    </source>
</evidence>
<keyword evidence="2" id="KW-1185">Reference proteome</keyword>
<proteinExistence type="predicted"/>
<reference evidence="1 2" key="1">
    <citation type="submission" date="2016-10" db="EMBL/GenBank/DDBJ databases">
        <title>Genome sequence of Streptomyces sp. MUSC 1.</title>
        <authorList>
            <person name="Lee L.-H."/>
            <person name="Ser H.-L."/>
            <person name="Law J.W.-F."/>
        </authorList>
    </citation>
    <scope>NUCLEOTIDE SEQUENCE [LARGE SCALE GENOMIC DNA]</scope>
    <source>
        <strain evidence="1 2">MUSC 1</strain>
    </source>
</reference>
<dbReference type="RefSeq" id="WP_071380169.1">
    <property type="nucleotide sequence ID" value="NZ_MLYO01000015.1"/>
</dbReference>
<evidence type="ECO:0008006" key="3">
    <source>
        <dbReference type="Google" id="ProtNLM"/>
    </source>
</evidence>
<protein>
    <recommendedName>
        <fullName evidence="3">Alpha/beta hydrolase</fullName>
    </recommendedName>
</protein>
<organism evidence="1 2">
    <name type="scientific">Streptomyces monashensis</name>
    <dbReference type="NCBI Taxonomy" id="1678012"/>
    <lineage>
        <taxon>Bacteria</taxon>
        <taxon>Bacillati</taxon>
        <taxon>Actinomycetota</taxon>
        <taxon>Actinomycetes</taxon>
        <taxon>Kitasatosporales</taxon>
        <taxon>Streptomycetaceae</taxon>
        <taxon>Streptomyces</taxon>
    </lineage>
</organism>